<feature type="domain" description="Flagellar hook protein FlgE D2" evidence="8">
    <location>
        <begin position="1292"/>
        <end position="1452"/>
    </location>
</feature>
<comment type="subcellular location">
    <subcellularLocation>
        <location evidence="1 5">Bacterial flagellum basal body</location>
    </subcellularLocation>
</comment>
<evidence type="ECO:0000256" key="1">
    <source>
        <dbReference type="ARBA" id="ARBA00004117"/>
    </source>
</evidence>
<dbReference type="Pfam" id="PF00460">
    <property type="entry name" value="Flg_bb_rod"/>
    <property type="match status" value="1"/>
</dbReference>
<dbReference type="Proteomes" id="UP001595617">
    <property type="component" value="Unassembled WGS sequence"/>
</dbReference>
<keyword evidence="10" id="KW-0282">Flagellum</keyword>
<keyword evidence="11" id="KW-1185">Reference proteome</keyword>
<evidence type="ECO:0000256" key="5">
    <source>
        <dbReference type="RuleBase" id="RU362116"/>
    </source>
</evidence>
<evidence type="ECO:0000256" key="4">
    <source>
        <dbReference type="ARBA" id="ARBA00023143"/>
    </source>
</evidence>
<dbReference type="NCBIfam" id="TIGR03506">
    <property type="entry name" value="FlgEFG_subfam"/>
    <property type="match status" value="2"/>
</dbReference>
<dbReference type="InterPro" id="IPR011491">
    <property type="entry name" value="FlgE_D2"/>
</dbReference>
<protein>
    <recommendedName>
        <fullName evidence="3 5">Flagellar hook protein FlgE</fullName>
    </recommendedName>
</protein>
<name>A0ABV7ZY02_9GAMM</name>
<dbReference type="InterPro" id="IPR053967">
    <property type="entry name" value="LlgE_F_G-like_D1"/>
</dbReference>
<dbReference type="InterPro" id="IPR019776">
    <property type="entry name" value="Flagellar_basal_body_rod_CS"/>
</dbReference>
<comment type="similarity">
    <text evidence="2 5">Belongs to the flagella basal body rod proteins family.</text>
</comment>
<feature type="domain" description="Flagellar basal body rod protein N-terminal" evidence="6">
    <location>
        <begin position="5"/>
        <end position="33"/>
    </location>
</feature>
<feature type="domain" description="Flagellar basal-body/hook protein C-terminal" evidence="7">
    <location>
        <begin position="1526"/>
        <end position="1570"/>
    </location>
</feature>
<dbReference type="Pfam" id="PF06429">
    <property type="entry name" value="Flg_bbr_C"/>
    <property type="match status" value="1"/>
</dbReference>
<dbReference type="Gene3D" id="2.60.98.20">
    <property type="entry name" value="Flagellar hook protein FlgE"/>
    <property type="match status" value="1"/>
</dbReference>
<evidence type="ECO:0000259" key="9">
    <source>
        <dbReference type="Pfam" id="PF22692"/>
    </source>
</evidence>
<keyword evidence="10" id="KW-0969">Cilium</keyword>
<dbReference type="PANTHER" id="PTHR30435">
    <property type="entry name" value="FLAGELLAR PROTEIN"/>
    <property type="match status" value="1"/>
</dbReference>
<evidence type="ECO:0000256" key="3">
    <source>
        <dbReference type="ARBA" id="ARBA00019015"/>
    </source>
</evidence>
<sequence>MSFSTGLSGLAAANKDLQVTGNNVANASTTGFKASRTEFGDAYTSSMIGSGRNVVGGGVNVANIGQKMTQGNITQTGSVLDLAIDGTGFFVTEYPNGEITYTRSGIFGVDENGFITNNQKARLQGYGATSTGVVDGILQDLRIDTSSQAPRGTHSVNAGVNVPAGAPVLAQLGSITRTNGLAIGQVQVGSPEATATTLSTVGVPTTAGTASSVTGSLSLADIYTAGDVVEPLEIYSSGITTPEFNGLQGVDVTGTLPATDVTDTIELELTLPGAASSTTVEIGPMLAIATTPAQARTVMETALNANSATAGRVFVNLNAANQLELFTTDGTTLQGIDNVGTGTLADELGFAAGGAVTGPRLLFDNLAAAEDIEIQYVDDTDTNQTLTVTFPLGTNYASQADLLTALNGAAGLPAELEWQATPDGSGIELVAVDPDFSITNVVDDGGTVGSQLGLAGGSVFERVFQTPPAATDTIQIQIQDPLLNGGAPLGVTLAPFPNGALFSSFGAMIDAFQQSIDNNSTLGGRIIVQADPEQDPDSAVQFVSTTGTRVLSVNDIGTSDIAQTLFLRTADGAAAQTSVFSQLPPASPQTIDITIQGPNINEGVSTTITLEPFPVGGQIRSMSDVIESFQAAVDNDASLAGRLRVQEDPDRPGFLQVITDGPFAADGTSIVRITDNVGTLTGLLGIDTEDTGTDAPLVTAPIVGTDLFANGGSIDLTTIEGSPIQVGGNQTTGLTFNNFESGSVSTLRGSLSLPSTAIGDQGGTAGRTLDLRILSGSLDSTISISVPAAGFASRADLANALNNALFTNPTLSGQVTAGLDGTNLLFANTANNSNPVTVVDDSSTAVGFNGDTLGLTASSVPLPTSTPGTADVPANNQLRVSVGGEDPGVATVVIPAGEYTNADEVAEAINLQINASGQIAGKVEASNVNGRIVFSLTSLGGFPNTLNITNVSGNTGSLAAIGHASQTSSTAIDPVDRRNSFRINLAVPLPDTEGRSGSVEIALDENIRSIEQLAQAINRELADVPEDEYIGVRARVQLNDDGTKQIQLVATEAGEASQISISNVIAIGEDITVEELNALLQVDRLNSEYLELGQPKVNNGYPEQSFILFDPEENEERLVTIDAQQTAAQIATQLSGLPGVNATANTTLRFVASDYSNAGDMNVFINGQVINANDFLAMVEEINQYQQSSLAGITAELDAESGDLILTSSTGQDIQVGIESPRVADRLTLLGETGTAPVTLGAVEDGETTALVGGSVEIILNNGYTMRQPDPRVTGLFNGLTTDDFEDYVINAFDPDNPETYNETASLTIYDSLGNQHALQMFFVKDQDDPNRPFDLNSWTVYAQVDGRDVGDPDLSLPFPQNQEPTQASFRMFFNADGTLNRDASGSWLISNWLPRDDEGGATGGYGPLPEAQGGRLPIVEPNTSSNFVIDFERVTQFGGPFSRDNFSQDGYASGQLKDLEINDRGEISARYTNGQSQTIGQVSIASFRNPEGLNPIGFTEWVESFDSGDATIGVAGTGILGSIRSNALEDSNVDLSEQLVHLIIAQRNFQASAKTIETASAVTQTIINLR</sequence>
<evidence type="ECO:0000313" key="11">
    <source>
        <dbReference type="Proteomes" id="UP001595617"/>
    </source>
</evidence>
<dbReference type="SUPFAM" id="SSF117143">
    <property type="entry name" value="Flagellar hook protein flgE"/>
    <property type="match status" value="2"/>
</dbReference>
<evidence type="ECO:0000313" key="10">
    <source>
        <dbReference type="EMBL" id="MFC3853392.1"/>
    </source>
</evidence>
<accession>A0ABV7ZY02</accession>
<feature type="domain" description="Flagellar hook protein FlgE/F/G-like D1" evidence="9">
    <location>
        <begin position="83"/>
        <end position="140"/>
    </location>
</feature>
<dbReference type="Pfam" id="PF07559">
    <property type="entry name" value="FlgE_D2"/>
    <property type="match status" value="1"/>
</dbReference>
<dbReference type="RefSeq" id="WP_380696500.1">
    <property type="nucleotide sequence ID" value="NZ_JBHRYR010000003.1"/>
</dbReference>
<gene>
    <name evidence="10" type="ORF">ACFOOG_11160</name>
</gene>
<dbReference type="Pfam" id="PF22692">
    <property type="entry name" value="LlgE_F_G_D1"/>
    <property type="match status" value="1"/>
</dbReference>
<dbReference type="EMBL" id="JBHRYR010000003">
    <property type="protein sequence ID" value="MFC3853392.1"/>
    <property type="molecule type" value="Genomic_DNA"/>
</dbReference>
<comment type="function">
    <text evidence="5">A flexible structure which links the flagellar filament to the drive apparatus in the basal body.</text>
</comment>
<dbReference type="InterPro" id="IPR037925">
    <property type="entry name" value="FlgE/F/G-like"/>
</dbReference>
<dbReference type="PROSITE" id="PS00588">
    <property type="entry name" value="FLAGELLA_BB_ROD"/>
    <property type="match status" value="1"/>
</dbReference>
<organism evidence="10 11">
    <name type="scientific">Saccharospirillum mangrovi</name>
    <dbReference type="NCBI Taxonomy" id="2161747"/>
    <lineage>
        <taxon>Bacteria</taxon>
        <taxon>Pseudomonadati</taxon>
        <taxon>Pseudomonadota</taxon>
        <taxon>Gammaproteobacteria</taxon>
        <taxon>Oceanospirillales</taxon>
        <taxon>Saccharospirillaceae</taxon>
        <taxon>Saccharospirillum</taxon>
    </lineage>
</organism>
<comment type="caution">
    <text evidence="10">The sequence shown here is derived from an EMBL/GenBank/DDBJ whole genome shotgun (WGS) entry which is preliminary data.</text>
</comment>
<dbReference type="PANTHER" id="PTHR30435:SF1">
    <property type="entry name" value="FLAGELLAR HOOK PROTEIN FLGE"/>
    <property type="match status" value="1"/>
</dbReference>
<evidence type="ECO:0000259" key="6">
    <source>
        <dbReference type="Pfam" id="PF00460"/>
    </source>
</evidence>
<dbReference type="InterPro" id="IPR020013">
    <property type="entry name" value="Flagellar_FlgE/F/G"/>
</dbReference>
<dbReference type="InterPro" id="IPR001444">
    <property type="entry name" value="Flag_bb_rod_N"/>
</dbReference>
<evidence type="ECO:0000256" key="2">
    <source>
        <dbReference type="ARBA" id="ARBA00009677"/>
    </source>
</evidence>
<proteinExistence type="inferred from homology"/>
<dbReference type="InterPro" id="IPR010930">
    <property type="entry name" value="Flg_bb/hook_C_dom"/>
</dbReference>
<keyword evidence="4 5" id="KW-0975">Bacterial flagellum</keyword>
<reference evidence="11" key="1">
    <citation type="journal article" date="2019" name="Int. J. Syst. Evol. Microbiol.">
        <title>The Global Catalogue of Microorganisms (GCM) 10K type strain sequencing project: providing services to taxonomists for standard genome sequencing and annotation.</title>
        <authorList>
            <consortium name="The Broad Institute Genomics Platform"/>
            <consortium name="The Broad Institute Genome Sequencing Center for Infectious Disease"/>
            <person name="Wu L."/>
            <person name="Ma J."/>
        </authorList>
    </citation>
    <scope>NUCLEOTIDE SEQUENCE [LARGE SCALE GENOMIC DNA]</scope>
    <source>
        <strain evidence="11">IBRC 10765</strain>
    </source>
</reference>
<dbReference type="InterPro" id="IPR037058">
    <property type="entry name" value="Falgellar_hook_FlgE_sf"/>
</dbReference>
<keyword evidence="10" id="KW-0966">Cell projection</keyword>
<evidence type="ECO:0000259" key="7">
    <source>
        <dbReference type="Pfam" id="PF06429"/>
    </source>
</evidence>
<evidence type="ECO:0000259" key="8">
    <source>
        <dbReference type="Pfam" id="PF07559"/>
    </source>
</evidence>